<name>R4X7T6_TAPDE</name>
<dbReference type="InterPro" id="IPR001951">
    <property type="entry name" value="Histone_H4"/>
</dbReference>
<dbReference type="SMART" id="SM00417">
    <property type="entry name" value="H4"/>
    <property type="match status" value="1"/>
</dbReference>
<evidence type="ECO:0000313" key="11">
    <source>
        <dbReference type="Proteomes" id="UP000013776"/>
    </source>
</evidence>
<keyword evidence="6 8" id="KW-0539">Nucleus</keyword>
<comment type="similarity">
    <text evidence="3 8">Belongs to the histone H4 family.</text>
</comment>
<dbReference type="SUPFAM" id="SSF47113">
    <property type="entry name" value="Histone-fold"/>
    <property type="match status" value="1"/>
</dbReference>
<proteinExistence type="inferred from homology"/>
<dbReference type="OrthoDB" id="3919494at2759"/>
<evidence type="ECO:0000256" key="4">
    <source>
        <dbReference type="ARBA" id="ARBA00022454"/>
    </source>
</evidence>
<keyword evidence="5 8" id="KW-0238">DNA-binding</keyword>
<organism evidence="10 11">
    <name type="scientific">Taphrina deformans (strain PYCC 5710 / ATCC 11124 / CBS 356.35 / IMI 108563 / JCM 9778 / NBRC 8474)</name>
    <name type="common">Peach leaf curl fungus</name>
    <name type="synonym">Lalaria deformans</name>
    <dbReference type="NCBI Taxonomy" id="1097556"/>
    <lineage>
        <taxon>Eukaryota</taxon>
        <taxon>Fungi</taxon>
        <taxon>Dikarya</taxon>
        <taxon>Ascomycota</taxon>
        <taxon>Taphrinomycotina</taxon>
        <taxon>Taphrinomycetes</taxon>
        <taxon>Taphrinales</taxon>
        <taxon>Taphrinaceae</taxon>
        <taxon>Taphrina</taxon>
    </lineage>
</organism>
<dbReference type="AlphaFoldDB" id="R4X7T6"/>
<feature type="compositionally biased region" description="Low complexity" evidence="9">
    <location>
        <begin position="19"/>
        <end position="36"/>
    </location>
</feature>
<accession>R4X7T6</accession>
<comment type="caution">
    <text evidence="10">The sequence shown here is derived from an EMBL/GenBank/DDBJ whole genome shotgun (WGS) entry which is preliminary data.</text>
</comment>
<dbReference type="InterPro" id="IPR009072">
    <property type="entry name" value="Histone-fold"/>
</dbReference>
<comment type="function">
    <text evidence="8">Core component of nucleosome. Nucleosomes wrap and compact DNA into chromatin, limiting DNA accessibility to the cellular machineries which require DNA as a template. Histones thereby play a central role in transcription regulation, DNA repair, DNA replication and chromosomal stability. DNA accessibility is regulated via a complex set of post-translational modifications of histones, also called histone code, and nucleosome remodeling.</text>
</comment>
<dbReference type="PRINTS" id="PR00623">
    <property type="entry name" value="HISTONEH4"/>
</dbReference>
<gene>
    <name evidence="10" type="ORF">TAPDE_001346</name>
</gene>
<evidence type="ECO:0000256" key="9">
    <source>
        <dbReference type="SAM" id="MobiDB-lite"/>
    </source>
</evidence>
<dbReference type="VEuPathDB" id="FungiDB:TAPDE_001346"/>
<dbReference type="STRING" id="1097556.R4X7T6"/>
<dbReference type="GO" id="GO:0046982">
    <property type="term" value="F:protein heterodimerization activity"/>
    <property type="evidence" value="ECO:0007669"/>
    <property type="project" value="InterPro"/>
</dbReference>
<feature type="compositionally biased region" description="Polar residues" evidence="9">
    <location>
        <begin position="1"/>
        <end position="11"/>
    </location>
</feature>
<dbReference type="GO" id="GO:0003677">
    <property type="term" value="F:DNA binding"/>
    <property type="evidence" value="ECO:0007669"/>
    <property type="project" value="UniProtKB-KW"/>
</dbReference>
<evidence type="ECO:0000256" key="6">
    <source>
        <dbReference type="ARBA" id="ARBA00023242"/>
    </source>
</evidence>
<dbReference type="PANTHER" id="PTHR10484">
    <property type="entry name" value="HISTONE H4"/>
    <property type="match status" value="1"/>
</dbReference>
<dbReference type="GO" id="GO:0000786">
    <property type="term" value="C:nucleosome"/>
    <property type="evidence" value="ECO:0007669"/>
    <property type="project" value="UniProtKB-KW"/>
</dbReference>
<keyword evidence="4 8" id="KW-0158">Chromosome</keyword>
<keyword evidence="7 8" id="KW-0544">Nucleosome core</keyword>
<sequence>MPPSTARSITAKQPRFPATTTSTRSGPGFPTTPTGTQASRGAAASRPGQARRRHRKVLKDTIQGITRADIRRMARRGGVTRISAGIYNETRYAMKDFMVQIIGDAVACVELRRAQTMAFQDVIYALKRRGHTLYGFGPDIAINKKRAARRA</sequence>
<dbReference type="Gene3D" id="1.10.20.10">
    <property type="entry name" value="Histone, subunit A"/>
    <property type="match status" value="1"/>
</dbReference>
<evidence type="ECO:0000256" key="5">
    <source>
        <dbReference type="ARBA" id="ARBA00023125"/>
    </source>
</evidence>
<reference evidence="10 11" key="1">
    <citation type="journal article" date="2013" name="MBio">
        <title>Genome sequencing of the plant pathogen Taphrina deformans, the causal agent of peach leaf curl.</title>
        <authorList>
            <person name="Cisse O.H."/>
            <person name="Almeida J.M.G.C.F."/>
            <person name="Fonseca A."/>
            <person name="Kumar A.A."/>
            <person name="Salojaervi J."/>
            <person name="Overmyer K."/>
            <person name="Hauser P.M."/>
            <person name="Pagni M."/>
        </authorList>
    </citation>
    <scope>NUCLEOTIDE SEQUENCE [LARGE SCALE GENOMIC DNA]</scope>
    <source>
        <strain evidence="11">PYCC 5710 / ATCC 11124 / CBS 356.35 / IMI 108563 / JCM 9778 / NBRC 8474</strain>
    </source>
</reference>
<evidence type="ECO:0000256" key="1">
    <source>
        <dbReference type="ARBA" id="ARBA00004123"/>
    </source>
</evidence>
<dbReference type="GO" id="GO:0005634">
    <property type="term" value="C:nucleus"/>
    <property type="evidence" value="ECO:0007669"/>
    <property type="project" value="UniProtKB-SubCell"/>
</dbReference>
<evidence type="ECO:0000256" key="3">
    <source>
        <dbReference type="ARBA" id="ARBA00006564"/>
    </source>
</evidence>
<comment type="subcellular location">
    <subcellularLocation>
        <location evidence="2">Chromosome</location>
    </subcellularLocation>
    <subcellularLocation>
        <location evidence="1">Nucleus</location>
    </subcellularLocation>
</comment>
<evidence type="ECO:0000256" key="8">
    <source>
        <dbReference type="RuleBase" id="RU000528"/>
    </source>
</evidence>
<dbReference type="Proteomes" id="UP000013776">
    <property type="component" value="Unassembled WGS sequence"/>
</dbReference>
<evidence type="ECO:0000256" key="2">
    <source>
        <dbReference type="ARBA" id="ARBA00004286"/>
    </source>
</evidence>
<evidence type="ECO:0000313" key="10">
    <source>
        <dbReference type="EMBL" id="CCG81511.1"/>
    </source>
</evidence>
<feature type="region of interest" description="Disordered" evidence="9">
    <location>
        <begin position="1"/>
        <end position="55"/>
    </location>
</feature>
<protein>
    <recommendedName>
        <fullName evidence="8">Histone H4</fullName>
    </recommendedName>
</protein>
<dbReference type="EMBL" id="CAHR02000043">
    <property type="protein sequence ID" value="CCG81511.1"/>
    <property type="molecule type" value="Genomic_DNA"/>
</dbReference>
<dbReference type="GO" id="GO:0030527">
    <property type="term" value="F:structural constituent of chromatin"/>
    <property type="evidence" value="ECO:0007669"/>
    <property type="project" value="InterPro"/>
</dbReference>
<evidence type="ECO:0000256" key="7">
    <source>
        <dbReference type="ARBA" id="ARBA00023269"/>
    </source>
</evidence>
<keyword evidence="11" id="KW-1185">Reference proteome</keyword>
<comment type="subunit">
    <text evidence="8">The nucleosome is a histone octamer containing two molecules each of H2A, H2B, H3 and H4 assembled in one H3-H4 heterotetramer and two H2A-H2B heterodimers. The octamer wraps approximately 147 bp of DNA.</text>
</comment>
<dbReference type="CDD" id="cd22912">
    <property type="entry name" value="HFD_H4"/>
    <property type="match status" value="1"/>
</dbReference>
<dbReference type="eggNOG" id="KOG3467">
    <property type="taxonomic scope" value="Eukaryota"/>
</dbReference>